<dbReference type="OrthoDB" id="9765625at2"/>
<proteinExistence type="predicted"/>
<dbReference type="PANTHER" id="PTHR36566:SF1">
    <property type="entry name" value="PYRIDINIUM-3,5-BISTHIOCARBOXYLIC ACID MONONUCLEOTIDE NICKEL INSERTION PROTEIN"/>
    <property type="match status" value="1"/>
</dbReference>
<reference evidence="2 3" key="1">
    <citation type="submission" date="2018-07" db="EMBL/GenBank/DDBJ databases">
        <title>Lottiidibacillus patelloidae gen. nov., sp. nov., isolated from the intestinal tract of a marine limpet and the reclassification of B. taeanensis BH030017T, B. algicola KMM 3737T and B. hwajinpoensis SW-72T as genus Lottiidibacillus.</title>
        <authorList>
            <person name="Liu R."/>
            <person name="Huang Z."/>
        </authorList>
    </citation>
    <scope>NUCLEOTIDE SEQUENCE [LARGE SCALE GENOMIC DNA]</scope>
    <source>
        <strain evidence="2 3">BH030017</strain>
    </source>
</reference>
<organism evidence="2 3">
    <name type="scientific">Bacillus taeanensis</name>
    <dbReference type="NCBI Taxonomy" id="273032"/>
    <lineage>
        <taxon>Bacteria</taxon>
        <taxon>Bacillati</taxon>
        <taxon>Bacillota</taxon>
        <taxon>Bacilli</taxon>
        <taxon>Bacillales</taxon>
        <taxon>Bacillaceae</taxon>
        <taxon>Bacillus</taxon>
    </lineage>
</organism>
<protein>
    <submittedName>
        <fullName evidence="2">Nickel pincer cofactor biosynthesis protein LarC</fullName>
    </submittedName>
</protein>
<dbReference type="Pfam" id="PF01969">
    <property type="entry name" value="Ni_insertion"/>
    <property type="match status" value="1"/>
</dbReference>
<sequence>MRTLYFDCFSGISGDMTIGALLDLGGDAARLKTELAKLNIETEYELKWEKVVKKGVSATKFDVILTNHQEDHHHHHDHHRHYSDIVEMITGADLNENVTKMALSIFEKIGRAEAKIHNMPFEKVHFHEVGAVDSIVDIVGTCILLDALDISQIAASPVPVGNGRIRIAHGLYPVPAPATLEVLKGIPIQQTDIKGELTTPTGAGILSALVHEFGSLPSCTAEAIGYGAGTKDFPDHPNVLRVILGTA</sequence>
<evidence type="ECO:0000256" key="1">
    <source>
        <dbReference type="ARBA" id="ARBA00022596"/>
    </source>
</evidence>
<evidence type="ECO:0000313" key="2">
    <source>
        <dbReference type="EMBL" id="RBW67956.1"/>
    </source>
</evidence>
<keyword evidence="1" id="KW-0533">Nickel</keyword>
<accession>A0A366XQG4</accession>
<dbReference type="NCBIfam" id="TIGR00299">
    <property type="entry name" value="nickel pincer cofactor biosynthesis protein LarC"/>
    <property type="match status" value="1"/>
</dbReference>
<name>A0A366XQG4_9BACI</name>
<dbReference type="AlphaFoldDB" id="A0A366XQG4"/>
<comment type="caution">
    <text evidence="2">The sequence shown here is derived from an EMBL/GenBank/DDBJ whole genome shotgun (WGS) entry which is preliminary data.</text>
</comment>
<dbReference type="InterPro" id="IPR002822">
    <property type="entry name" value="Ni_insertion"/>
</dbReference>
<dbReference type="PANTHER" id="PTHR36566">
    <property type="entry name" value="NICKEL INSERTION PROTEIN-RELATED"/>
    <property type="match status" value="1"/>
</dbReference>
<dbReference type="EMBL" id="QOCW01000027">
    <property type="protein sequence ID" value="RBW67956.1"/>
    <property type="molecule type" value="Genomic_DNA"/>
</dbReference>
<gene>
    <name evidence="2" type="primary">larC</name>
    <name evidence="2" type="ORF">DS031_19310</name>
</gene>
<evidence type="ECO:0000313" key="3">
    <source>
        <dbReference type="Proteomes" id="UP000253314"/>
    </source>
</evidence>
<keyword evidence="3" id="KW-1185">Reference proteome</keyword>
<dbReference type="Proteomes" id="UP000253314">
    <property type="component" value="Unassembled WGS sequence"/>
</dbReference>